<dbReference type="InterPro" id="IPR055469">
    <property type="entry name" value="DUF7041"/>
</dbReference>
<accession>A0A6S7KK81</accession>
<feature type="domain" description="DUF7041" evidence="1">
    <location>
        <begin position="123"/>
        <end position="203"/>
    </location>
</feature>
<gene>
    <name evidence="2" type="ORF">PACLA_8A006217</name>
</gene>
<dbReference type="Proteomes" id="UP001152795">
    <property type="component" value="Unassembled WGS sequence"/>
</dbReference>
<dbReference type="EMBL" id="CACRXK020039473">
    <property type="protein sequence ID" value="CAB4045437.1"/>
    <property type="molecule type" value="Genomic_DNA"/>
</dbReference>
<dbReference type="AlphaFoldDB" id="A0A6S7KK81"/>
<reference evidence="2" key="1">
    <citation type="submission" date="2020-04" db="EMBL/GenBank/DDBJ databases">
        <authorList>
            <person name="Alioto T."/>
            <person name="Alioto T."/>
            <person name="Gomez Garrido J."/>
        </authorList>
    </citation>
    <scope>NUCLEOTIDE SEQUENCE</scope>
    <source>
        <strain evidence="2">A484AB</strain>
    </source>
</reference>
<evidence type="ECO:0000313" key="3">
    <source>
        <dbReference type="Proteomes" id="UP001152795"/>
    </source>
</evidence>
<name>A0A6S7KK81_PARCT</name>
<proteinExistence type="predicted"/>
<keyword evidence="3" id="KW-1185">Reference proteome</keyword>
<protein>
    <recommendedName>
        <fullName evidence="1">DUF7041 domain-containing protein</fullName>
    </recommendedName>
</protein>
<feature type="non-terminal residue" evidence="2">
    <location>
        <position position="1"/>
    </location>
</feature>
<evidence type="ECO:0000259" key="1">
    <source>
        <dbReference type="Pfam" id="PF23055"/>
    </source>
</evidence>
<comment type="caution">
    <text evidence="2">The sequence shown here is derived from an EMBL/GenBank/DDBJ whole genome shotgun (WGS) entry which is preliminary data.</text>
</comment>
<organism evidence="2 3">
    <name type="scientific">Paramuricea clavata</name>
    <name type="common">Red gorgonian</name>
    <name type="synonym">Violescent sea-whip</name>
    <dbReference type="NCBI Taxonomy" id="317549"/>
    <lineage>
        <taxon>Eukaryota</taxon>
        <taxon>Metazoa</taxon>
        <taxon>Cnidaria</taxon>
        <taxon>Anthozoa</taxon>
        <taxon>Octocorallia</taxon>
        <taxon>Malacalcyonacea</taxon>
        <taxon>Plexauridae</taxon>
        <taxon>Paramuricea</taxon>
    </lineage>
</organism>
<evidence type="ECO:0000313" key="2">
    <source>
        <dbReference type="EMBL" id="CAB4045437.1"/>
    </source>
</evidence>
<sequence length="499" mass="55340">MPPKKPDERVLLDKYDYLSERLTALIANAESKLSNECLPDVARVLSTTILGMIDQLDDTYMEWLAASTSQSDETVTEMKKSHNKLAMKCDVVLISLNVTALDNANVKPQKDVQKDRLPKVEFRPFNKTQPKLWFDQLEIIFTSSSINSPEQKFAALLRLLDDTTASLLSTITRTKAPTAYDDAKSLLLKEFQLSKYDRVKAYLESTPGPDEKLTIFHSRVESLTDGLSFDDIEKFCLLRHAPAAVRLQLSGANFDKTPLIDLLVEADSLSQRANLDANVIAAVQGKPKISNVCNFHRKFGKEARTCTGKTRSSLEDKLHPSIDTGLQDASGGKILSFGKCFVNIPIDGNLIPFEATRCDVIRPILGRDFFEGPGRNWLLDVGSAKLIKKPESPYLGIPISFNSKAICSLVKPTFNPAAVPFRPSSDISSWKIQAQQLVDNFVKVIGKDDGSSPCLFAPIRIDTGDKAPIFSKFRPLTGEKANFVKDKLQELVNAGIIEE</sequence>
<dbReference type="Pfam" id="PF23055">
    <property type="entry name" value="DUF7041"/>
    <property type="match status" value="1"/>
</dbReference>